<evidence type="ECO:0008006" key="2">
    <source>
        <dbReference type="Google" id="ProtNLM"/>
    </source>
</evidence>
<evidence type="ECO:0000313" key="1">
    <source>
        <dbReference type="EMBL" id="CAB4124764.1"/>
    </source>
</evidence>
<proteinExistence type="predicted"/>
<organism evidence="1">
    <name type="scientific">uncultured Caudovirales phage</name>
    <dbReference type="NCBI Taxonomy" id="2100421"/>
    <lineage>
        <taxon>Viruses</taxon>
        <taxon>Duplodnaviria</taxon>
        <taxon>Heunggongvirae</taxon>
        <taxon>Uroviricota</taxon>
        <taxon>Caudoviricetes</taxon>
        <taxon>Peduoviridae</taxon>
        <taxon>Maltschvirus</taxon>
        <taxon>Maltschvirus maltsch</taxon>
    </lineage>
</organism>
<dbReference type="EMBL" id="LR796183">
    <property type="protein sequence ID" value="CAB4124764.1"/>
    <property type="molecule type" value="Genomic_DNA"/>
</dbReference>
<gene>
    <name evidence="1" type="ORF">UFOVP63_28</name>
</gene>
<accession>A0A6J5KQP2</accession>
<sequence>MPLVSSPIPNLVGGISQQPPSLRLPNTCSNLVNAWPSIVSGNQKRPPTQHVASVPLTISGNVGGYLIDRDPTYRYIVLVTNGDLKVIDTTTGALQSVTFPNGKSYLAASSAVDSFRFMTLGDYTFIVNRNIYVTSSTVSEPVSGTRLDPTNMGTVYVTQSIANSYYSVYVNGILKASYLTPDGTTASTAVPDTGVIAGQLRASLAAAGYTCQQDGSTVTIYNLNPTDKLATQAGTGDKSLRAFTTSVQSFTDLPPRCPEGRIVAVAGDPQTSGDDYYVVYQNGVWVECVGWNAAVKLDAATMPHVLIRNSDGTWTFKVHTWNNRVVGTSSSNKIPSFVGYTINDIFLYTNRMGLLSDENVILSESGIYENFFRTTVAQLIDSDRIDVAVLSSGVQVLNHAVPYNRDLLLTSETSQFRLTYTNFLGPKNIQVKFTTAFNVSKRIKPINMGNSIYLADDRPDYSYLKLWEYHPKDLAVSDDADDVTSSVPEFIPNNASFLAGSNRAKVAVVTSATNPTDLFFYKFYWVNDAKVQSSWHKWTFNDCIKIHWGAFSGLYFFALIERSDGLSLEKVEFDEDVFTTNTAYQVYLDRRASPTSMTYNSTTGLTTVTLPWSTSSTVEVVSTDTINGIYGYRNDVTRVNSTTVTVAADITAQAVTVGLPYTWLHEFTQLFIRSPKRTSQTSEYVVLDGRIQVRYLTVAYHNTAYFQVHVLQPGRDEYVTDFNGRIVGGDSAVLGQQSFASGKFRIPVMADSYKVRVWLTNDSPFPSAFGNAEYQAFVSQKSAMRV</sequence>
<reference evidence="1" key="1">
    <citation type="submission" date="2020-04" db="EMBL/GenBank/DDBJ databases">
        <authorList>
            <person name="Chiriac C."/>
            <person name="Salcher M."/>
            <person name="Ghai R."/>
            <person name="Kavagutti S V."/>
        </authorList>
    </citation>
    <scope>NUCLEOTIDE SEQUENCE</scope>
</reference>
<protein>
    <recommendedName>
        <fullName evidence="2">Tail tubular protein B</fullName>
    </recommendedName>
</protein>
<name>A0A6J5KQP2_9CAUD</name>
<dbReference type="Pfam" id="PF25675">
    <property type="entry name" value="Phage_nozzle"/>
    <property type="match status" value="1"/>
</dbReference>
<dbReference type="InterPro" id="IPR058003">
    <property type="entry name" value="Phage_gp12"/>
</dbReference>